<dbReference type="GO" id="GO:0044611">
    <property type="term" value="C:nuclear pore inner ring"/>
    <property type="evidence" value="ECO:0007669"/>
    <property type="project" value="TreeGrafter"/>
</dbReference>
<comment type="subcellular location">
    <subcellularLocation>
        <location evidence="1">Nucleus</location>
    </subcellularLocation>
</comment>
<dbReference type="InParanoid" id="A0A5J5F289"/>
<organism evidence="5 6">
    <name type="scientific">Sphaerosporella brunnea</name>
    <dbReference type="NCBI Taxonomy" id="1250544"/>
    <lineage>
        <taxon>Eukaryota</taxon>
        <taxon>Fungi</taxon>
        <taxon>Dikarya</taxon>
        <taxon>Ascomycota</taxon>
        <taxon>Pezizomycotina</taxon>
        <taxon>Pezizomycetes</taxon>
        <taxon>Pezizales</taxon>
        <taxon>Pyronemataceae</taxon>
        <taxon>Sphaerosporella</taxon>
    </lineage>
</organism>
<protein>
    <submittedName>
        <fullName evidence="5">Nucleoporin Nup186/Nup192/Nup205</fullName>
    </submittedName>
</protein>
<accession>A0A5J5F289</accession>
<dbReference type="EMBL" id="VXIS01000051">
    <property type="protein sequence ID" value="KAA8910012.1"/>
    <property type="molecule type" value="Genomic_DNA"/>
</dbReference>
<reference evidence="5 6" key="1">
    <citation type="submission" date="2019-09" db="EMBL/GenBank/DDBJ databases">
        <title>Draft genome of the ectomycorrhizal ascomycete Sphaerosporella brunnea.</title>
        <authorList>
            <consortium name="DOE Joint Genome Institute"/>
            <person name="Benucci G.M."/>
            <person name="Marozzi G."/>
            <person name="Antonielli L."/>
            <person name="Sanchez S."/>
            <person name="Marco P."/>
            <person name="Wang X."/>
            <person name="Falini L.B."/>
            <person name="Barry K."/>
            <person name="Haridas S."/>
            <person name="Lipzen A."/>
            <person name="Labutti K."/>
            <person name="Grigoriev I.V."/>
            <person name="Murat C."/>
            <person name="Martin F."/>
            <person name="Albertini E."/>
            <person name="Donnini D."/>
            <person name="Bonito G."/>
        </authorList>
    </citation>
    <scope>NUCLEOTIDE SEQUENCE [LARGE SCALE GENOMIC DNA]</scope>
    <source>
        <strain evidence="5 6">Sb_GMNB300</strain>
    </source>
</reference>
<evidence type="ECO:0000256" key="3">
    <source>
        <dbReference type="ARBA" id="ARBA00022448"/>
    </source>
</evidence>
<proteinExistence type="inferred from homology"/>
<dbReference type="PANTHER" id="PTHR31344">
    <property type="entry name" value="NUCLEAR PORE COMPLEX PROTEIN NUP205"/>
    <property type="match status" value="1"/>
</dbReference>
<evidence type="ECO:0000256" key="1">
    <source>
        <dbReference type="ARBA" id="ARBA00004123"/>
    </source>
</evidence>
<dbReference type="OrthoDB" id="2019644at2759"/>
<sequence length="1677" mass="188389">MATTTALVSFDGDDELQQLSDVLAVLPRPNEVQPEGLRQLLDARIEDLKTLLDHPPKNDQSRKKLQEGKLTIAEKDYSINEVFQQEAIQLADDFNMDELLAAHLLMRGQEQSEALDRTPLQAARFLYHSRRKCILDSIRLILAYLVDDKTANDTRNLLASAAEKLVAPVNGVSFMDRCISAMVTVKLSVQQLRDKEKHAQTLRIPLDPANKEDLDLQIRMLRNQHEALAIIIYYLVKYRRVGVADFRRLIDVLKGLDRYDVFTAHYILPLFASISALCGTESPLQFEGTIQLHKEILKNYTESPWLLRYCQAAMLAWWLSEFNGLCNDPPPGNAPSKASLDYYADIHNPAKTALKDGALEFLMGLAADLGPAPRLNSAKEDLHKFLQARVPPLEDVVLLLSEFRALLMSQLELFIDGFIANMATLLQAMKTVEEEDDIMNLRTYDYELERFFLIVHYVYDGRIDAGITFWSDPESNLYGFLVWAAKNQTPFMVATFCYMLASLAQGNECAESAHKFLNDEGMLGANRNRRGESLNWAFIFKHVRVYLSELEKRKQALVPNQTYRAPPPPVEAVEPAPHLSMELDGMLRLTSQIVTDCPQAREWLKGNAEFSLLVALFDLLGLQASTQLWDSIFSTITALLTDKDEAFRDKVWHSLDPWAMGSHPPSTQMPLGASTAVAGPFSQTATDNFDLIIQAVHPAEAFVRLLARLVEPHAEVADLKDTVPFPENLGSSNRTTGMEPYVDFVLGTIFPNTTTKNLPRDLSPITDREETVSEKLSRVQYRRFRPALQLSCLQFIHVCLASFNDDLLEMAHKGITVDSGMHTSSLLTYAKLHPFGRVMEHLLTEKCLNVLFEILQLGVEDLSESIEPPISVVDTVLFAIQILDLAIVMQPTYLRVVRPFVKQEVGVRRKAITGNTFEKLEKAVNYRLDVVVDLGVFVGASRQEIVLASITLLEKFCISPEFMNGETVYGRKPHINRALAAIDQSSESKRIIFNFIHLWEYPDEFEAFPLKMPILRFLDSILASQPDSYTLAHLLLGFGYDPVGGISLSTAPGGVGSGVSLLHCILYAALETTEYANDQGQLTYVPAYTALKHACFSVLSRLWSSPLTSGDVMYVLRMNKFFLGGFSTENSIKPTTLWGTHPSRCRIEPTPEFFSEGAFAFVNFLSRRSKLFEYTALEIRQLNRQGASTSVQRCLSTLLGNTIAESGSQTDNVHILDLLDFLEFVFPGRTRQPQVQWLKDGNLLTFQEEDPSGVALFDLDKIVEFLQIRINALLKSGVVSPEQKPALEEEAEVVRAHLFCENQLRRCRHARLQCLRSWATLVRMMLEDCDIERMSKTAFILQALQAVLTKLEIFSVDDVEAAEVLSEFAHSLISHISFDTSTFGYSRGSDLANDRLYQLFRVSLRCIQSPAATPKLREDFYSIALRYLLGMAVVYEHARINKRHNIQTIRASGEKLLEVICNDAYSGEGTCKIVSLLLLEALAAVAEEEGSVYVVDALTRKNFLVVLVDSIKNIGDDLWRASSEEIPTVMKAFEAATGFLLRVAQTRSGAGQVINAGLFQALRDCQLFKADPDLGIDFPDPQKLQKYYELLLDIMRVVVACIVSRGAQNRQVIEAAKIFVRENWNLGLTIFKRNANINGKAQDAVGDVKELTKLFVLLYTLTGVLEDVSFKSLHLLA</sequence>
<dbReference type="FunCoup" id="A0A5J5F289">
    <property type="interactions" value="146"/>
</dbReference>
<evidence type="ECO:0000313" key="6">
    <source>
        <dbReference type="Proteomes" id="UP000326924"/>
    </source>
</evidence>
<evidence type="ECO:0000256" key="4">
    <source>
        <dbReference type="ARBA" id="ARBA00023242"/>
    </source>
</evidence>
<evidence type="ECO:0000256" key="2">
    <source>
        <dbReference type="ARBA" id="ARBA00005892"/>
    </source>
</evidence>
<dbReference type="Pfam" id="PF11894">
    <property type="entry name" value="Nup192"/>
    <property type="match status" value="1"/>
</dbReference>
<keyword evidence="6" id="KW-1185">Reference proteome</keyword>
<dbReference type="Proteomes" id="UP000326924">
    <property type="component" value="Unassembled WGS sequence"/>
</dbReference>
<keyword evidence="3" id="KW-0813">Transport</keyword>
<dbReference type="GO" id="GO:0006999">
    <property type="term" value="P:nuclear pore organization"/>
    <property type="evidence" value="ECO:0007669"/>
    <property type="project" value="TreeGrafter"/>
</dbReference>
<keyword evidence="4" id="KW-0539">Nucleus</keyword>
<dbReference type="GO" id="GO:0017056">
    <property type="term" value="F:structural constituent of nuclear pore"/>
    <property type="evidence" value="ECO:0007669"/>
    <property type="project" value="TreeGrafter"/>
</dbReference>
<comment type="caution">
    <text evidence="5">The sequence shown here is derived from an EMBL/GenBank/DDBJ whole genome shotgun (WGS) entry which is preliminary data.</text>
</comment>
<evidence type="ECO:0000313" key="5">
    <source>
        <dbReference type="EMBL" id="KAA8910012.1"/>
    </source>
</evidence>
<comment type="similarity">
    <text evidence="2">Belongs to the NUP186/NUP192/NUP205 family.</text>
</comment>
<dbReference type="PANTHER" id="PTHR31344:SF0">
    <property type="entry name" value="NUCLEAR PORE COMPLEX PROTEIN NUP205"/>
    <property type="match status" value="1"/>
</dbReference>
<name>A0A5J5F289_9PEZI</name>
<gene>
    <name evidence="5" type="ORF">FN846DRAFT_940178</name>
</gene>
<dbReference type="InterPro" id="IPR021827">
    <property type="entry name" value="Nup186/Nup192/Nup205"/>
</dbReference>